<sequence>MKRIQRAVKGVDPINFAPALLDDYGKCGSARAGISDDAWAFFMATIRNAYKDFPLKQAWRDTRNVERGMGWAVPSFPAFYRRWQQLPEAHRLHARLAERTYATLSRVIDARARSGPRVQGRAYRSRAGGRAKNRQGGPDVVPVPFDMAEQVLPAGSETAQCRDGPQGAGRAWAVL</sequence>
<evidence type="ECO:0000313" key="4">
    <source>
        <dbReference type="Proteomes" id="UP000529417"/>
    </source>
</evidence>
<protein>
    <recommendedName>
        <fullName evidence="2">Mu DNA binding I gamma subdomain domain-containing protein</fullName>
    </recommendedName>
</protein>
<dbReference type="EMBL" id="JACBXS010000098">
    <property type="protein sequence ID" value="NYS26887.1"/>
    <property type="molecule type" value="Genomic_DNA"/>
</dbReference>
<name>A0A7Z0KZM9_9RHOB</name>
<feature type="region of interest" description="Disordered" evidence="1">
    <location>
        <begin position="115"/>
        <end position="143"/>
    </location>
</feature>
<dbReference type="AlphaFoldDB" id="A0A7Z0KZM9"/>
<evidence type="ECO:0000259" key="2">
    <source>
        <dbReference type="Pfam" id="PF09039"/>
    </source>
</evidence>
<feature type="compositionally biased region" description="Basic residues" evidence="1">
    <location>
        <begin position="123"/>
        <end position="133"/>
    </location>
</feature>
<dbReference type="Proteomes" id="UP000529417">
    <property type="component" value="Unassembled WGS sequence"/>
</dbReference>
<gene>
    <name evidence="3" type="ORF">HUK65_18185</name>
</gene>
<evidence type="ECO:0000313" key="3">
    <source>
        <dbReference type="EMBL" id="NYS26887.1"/>
    </source>
</evidence>
<evidence type="ECO:0000256" key="1">
    <source>
        <dbReference type="SAM" id="MobiDB-lite"/>
    </source>
</evidence>
<comment type="caution">
    <text evidence="3">The sequence shown here is derived from an EMBL/GenBank/DDBJ whole genome shotgun (WGS) entry which is preliminary data.</text>
</comment>
<proteinExistence type="predicted"/>
<keyword evidence="4" id="KW-1185">Reference proteome</keyword>
<organism evidence="3 4">
    <name type="scientific">Rhabdonatronobacter sediminivivens</name>
    <dbReference type="NCBI Taxonomy" id="2743469"/>
    <lineage>
        <taxon>Bacteria</taxon>
        <taxon>Pseudomonadati</taxon>
        <taxon>Pseudomonadota</taxon>
        <taxon>Alphaproteobacteria</taxon>
        <taxon>Rhodobacterales</taxon>
        <taxon>Paracoccaceae</taxon>
        <taxon>Rhabdonatronobacter</taxon>
    </lineage>
</organism>
<dbReference type="Pfam" id="PF09039">
    <property type="entry name" value="HTH_Tnp_Mu_2"/>
    <property type="match status" value="1"/>
</dbReference>
<feature type="domain" description="Mu DNA binding I gamma subdomain" evidence="2">
    <location>
        <begin position="7"/>
        <end position="110"/>
    </location>
</feature>
<reference evidence="3 4" key="1">
    <citation type="journal article" date="2000" name="Arch. Microbiol.">
        <title>Rhodobaca bogoriensis gen. nov. and sp. nov., an alkaliphilic purple nonsulfur bacterium from African Rift Valley soda lakes.</title>
        <authorList>
            <person name="Milford A.D."/>
            <person name="Achenbach L.A."/>
            <person name="Jung D.O."/>
            <person name="Madigan M.T."/>
        </authorList>
    </citation>
    <scope>NUCLEOTIDE SEQUENCE [LARGE SCALE GENOMIC DNA]</scope>
    <source>
        <strain evidence="3 4">2376</strain>
    </source>
</reference>
<dbReference type="Gene3D" id="1.10.10.60">
    <property type="entry name" value="Homeodomain-like"/>
    <property type="match status" value="1"/>
</dbReference>
<dbReference type="InterPro" id="IPR015126">
    <property type="entry name" value="Mu_I-gamma"/>
</dbReference>
<accession>A0A7Z0KZM9</accession>